<keyword evidence="4" id="KW-1185">Reference proteome</keyword>
<protein>
    <submittedName>
        <fullName evidence="3">Isochorismatase</fullName>
    </submittedName>
</protein>
<dbReference type="OrthoDB" id="9791276at2"/>
<dbReference type="EMBL" id="AQRA01000004">
    <property type="protein sequence ID" value="EZH74140.1"/>
    <property type="molecule type" value="Genomic_DNA"/>
</dbReference>
<dbReference type="GO" id="GO:0016787">
    <property type="term" value="F:hydrolase activity"/>
    <property type="evidence" value="ECO:0007669"/>
    <property type="project" value="UniProtKB-KW"/>
</dbReference>
<dbReference type="Pfam" id="PF00857">
    <property type="entry name" value="Isochorismatase"/>
    <property type="match status" value="1"/>
</dbReference>
<dbReference type="InterPro" id="IPR000868">
    <property type="entry name" value="Isochorismatase-like_dom"/>
</dbReference>
<proteinExistence type="predicted"/>
<dbReference type="Proteomes" id="UP000023541">
    <property type="component" value="Unassembled WGS sequence"/>
</dbReference>
<evidence type="ECO:0000313" key="4">
    <source>
        <dbReference type="Proteomes" id="UP000023541"/>
    </source>
</evidence>
<evidence type="ECO:0000256" key="1">
    <source>
        <dbReference type="ARBA" id="ARBA00022801"/>
    </source>
</evidence>
<dbReference type="eggNOG" id="COG1335">
    <property type="taxonomic scope" value="Bacteria"/>
</dbReference>
<dbReference type="AlphaFoldDB" id="A0A023BW01"/>
<dbReference type="InterPro" id="IPR050272">
    <property type="entry name" value="Isochorismatase-like_hydrls"/>
</dbReference>
<reference evidence="3 4" key="1">
    <citation type="submission" date="2014-04" db="EMBL/GenBank/DDBJ databases">
        <title>Aquimarina sp. 22II-S11-z7 Genome Sequencing.</title>
        <authorList>
            <person name="Lai Q."/>
        </authorList>
    </citation>
    <scope>NUCLEOTIDE SEQUENCE [LARGE SCALE GENOMIC DNA]</scope>
    <source>
        <strain evidence="3 4">22II-S11-z7</strain>
    </source>
</reference>
<dbReference type="PANTHER" id="PTHR43540:SF1">
    <property type="entry name" value="ISOCHORISMATASE HYDROLASE"/>
    <property type="match status" value="1"/>
</dbReference>
<dbReference type="PANTHER" id="PTHR43540">
    <property type="entry name" value="PEROXYUREIDOACRYLATE/UREIDOACRYLATE AMIDOHYDROLASE-RELATED"/>
    <property type="match status" value="1"/>
</dbReference>
<keyword evidence="1" id="KW-0378">Hydrolase</keyword>
<evidence type="ECO:0000313" key="3">
    <source>
        <dbReference type="EMBL" id="EZH74140.1"/>
    </source>
</evidence>
<gene>
    <name evidence="3" type="ORF">ATO12_14800</name>
</gene>
<comment type="caution">
    <text evidence="3">The sequence shown here is derived from an EMBL/GenBank/DDBJ whole genome shotgun (WGS) entry which is preliminary data.</text>
</comment>
<dbReference type="CDD" id="cd01014">
    <property type="entry name" value="nicotinamidase_related"/>
    <property type="match status" value="1"/>
</dbReference>
<evidence type="ECO:0000259" key="2">
    <source>
        <dbReference type="Pfam" id="PF00857"/>
    </source>
</evidence>
<organism evidence="3 4">
    <name type="scientific">Aquimarina atlantica</name>
    <dbReference type="NCBI Taxonomy" id="1317122"/>
    <lineage>
        <taxon>Bacteria</taxon>
        <taxon>Pseudomonadati</taxon>
        <taxon>Bacteroidota</taxon>
        <taxon>Flavobacteriia</taxon>
        <taxon>Flavobacteriales</taxon>
        <taxon>Flavobacteriaceae</taxon>
        <taxon>Aquimarina</taxon>
    </lineage>
</organism>
<dbReference type="SUPFAM" id="SSF52499">
    <property type="entry name" value="Isochorismatase-like hydrolases"/>
    <property type="match status" value="1"/>
</dbReference>
<name>A0A023BW01_9FLAO</name>
<dbReference type="Gene3D" id="3.40.50.850">
    <property type="entry name" value="Isochorismatase-like"/>
    <property type="match status" value="1"/>
</dbReference>
<feature type="domain" description="Isochorismatase-like" evidence="2">
    <location>
        <begin position="10"/>
        <end position="183"/>
    </location>
</feature>
<dbReference type="STRING" id="1317122.ATO12_14800"/>
<sequence>MHISKDNTPALVLIDIQKGFEDIAYWGGERNNPDAETNMQKLLVFWRTYDLPVFHIKHCSTTPASPLAKGNVGNDFMDFNTPLAHEPIIEKDVNSAFIGTDLKEQLEHKNIDTLVIIGLTTDHCVSTTTRMAGNFGFNTYLIEDAVATFNKIGANGQEYSAQLIHDTAIASLKDEFATIVSTETLLNALS</sequence>
<accession>A0A023BW01</accession>
<dbReference type="RefSeq" id="WP_034241678.1">
    <property type="nucleotide sequence ID" value="NZ_AQRA01000004.1"/>
</dbReference>
<dbReference type="InterPro" id="IPR036380">
    <property type="entry name" value="Isochorismatase-like_sf"/>
</dbReference>